<name>A0ABV9LSD9_9ALTE</name>
<sequence length="76" mass="8656">MRETKMNGWKLLGEMRDMDGNALSPGDRVLFKAWFSMIRFARVSHAVNGKVAVITEAHGSEVLFSSDRLVKVFRQE</sequence>
<proteinExistence type="predicted"/>
<dbReference type="EMBL" id="JBHSGU010000002">
    <property type="protein sequence ID" value="MFC4699372.1"/>
    <property type="molecule type" value="Genomic_DNA"/>
</dbReference>
<protein>
    <submittedName>
        <fullName evidence="1">Uncharacterized protein</fullName>
    </submittedName>
</protein>
<keyword evidence="2" id="KW-1185">Reference proteome</keyword>
<gene>
    <name evidence="1" type="ORF">ACFO4O_04265</name>
</gene>
<comment type="caution">
    <text evidence="1">The sequence shown here is derived from an EMBL/GenBank/DDBJ whole genome shotgun (WGS) entry which is preliminary data.</text>
</comment>
<dbReference type="Proteomes" id="UP001595897">
    <property type="component" value="Unassembled WGS sequence"/>
</dbReference>
<dbReference type="RefSeq" id="WP_382406120.1">
    <property type="nucleotide sequence ID" value="NZ_JBHSGU010000002.1"/>
</dbReference>
<evidence type="ECO:0000313" key="2">
    <source>
        <dbReference type="Proteomes" id="UP001595897"/>
    </source>
</evidence>
<reference evidence="2" key="1">
    <citation type="journal article" date="2019" name="Int. J. Syst. Evol. Microbiol.">
        <title>The Global Catalogue of Microorganisms (GCM) 10K type strain sequencing project: providing services to taxonomists for standard genome sequencing and annotation.</title>
        <authorList>
            <consortium name="The Broad Institute Genomics Platform"/>
            <consortium name="The Broad Institute Genome Sequencing Center for Infectious Disease"/>
            <person name="Wu L."/>
            <person name="Ma J."/>
        </authorList>
    </citation>
    <scope>NUCLEOTIDE SEQUENCE [LARGE SCALE GENOMIC DNA]</scope>
    <source>
        <strain evidence="2">KACC 12507</strain>
    </source>
</reference>
<accession>A0ABV9LSD9</accession>
<evidence type="ECO:0000313" key="1">
    <source>
        <dbReference type="EMBL" id="MFC4699372.1"/>
    </source>
</evidence>
<organism evidence="1 2">
    <name type="scientific">Glaciecola siphonariae</name>
    <dbReference type="NCBI Taxonomy" id="521012"/>
    <lineage>
        <taxon>Bacteria</taxon>
        <taxon>Pseudomonadati</taxon>
        <taxon>Pseudomonadota</taxon>
        <taxon>Gammaproteobacteria</taxon>
        <taxon>Alteromonadales</taxon>
        <taxon>Alteromonadaceae</taxon>
        <taxon>Glaciecola</taxon>
    </lineage>
</organism>